<dbReference type="KEGG" id="mpro:BJP34_17940"/>
<feature type="compositionally biased region" description="Basic and acidic residues" evidence="1">
    <location>
        <begin position="62"/>
        <end position="72"/>
    </location>
</feature>
<dbReference type="Proteomes" id="UP000177870">
    <property type="component" value="Chromosome"/>
</dbReference>
<organism evidence="2 3">
    <name type="scientific">Moorena producens PAL-8-15-08-1</name>
    <dbReference type="NCBI Taxonomy" id="1458985"/>
    <lineage>
        <taxon>Bacteria</taxon>
        <taxon>Bacillati</taxon>
        <taxon>Cyanobacteriota</taxon>
        <taxon>Cyanophyceae</taxon>
        <taxon>Coleofasciculales</taxon>
        <taxon>Coleofasciculaceae</taxon>
        <taxon>Moorena</taxon>
    </lineage>
</organism>
<sequence length="91" mass="10030">MERIRILTSLAGLVVAFNPITSDVSAQDCNSIASFADRDQKINFQNLETENRISKFNQKIAARSDNDSEETMKQGPDPGDLDMKGLDPGDL</sequence>
<reference evidence="3" key="1">
    <citation type="submission" date="2016-10" db="EMBL/GenBank/DDBJ databases">
        <title>Comparative genomics uncovers the prolific and rare metabolic potential of the cyanobacterial genus Moorea.</title>
        <authorList>
            <person name="Leao T."/>
            <person name="Castelao G."/>
            <person name="Korobeynikov A."/>
            <person name="Monroe E.A."/>
            <person name="Podell S."/>
            <person name="Glukhov E."/>
            <person name="Allen E."/>
            <person name="Gerwick W.H."/>
            <person name="Gerwick L."/>
        </authorList>
    </citation>
    <scope>NUCLEOTIDE SEQUENCE [LARGE SCALE GENOMIC DNA]</scope>
    <source>
        <strain evidence="3">PAL-8-15-08-1</strain>
    </source>
</reference>
<evidence type="ECO:0000313" key="3">
    <source>
        <dbReference type="Proteomes" id="UP000177870"/>
    </source>
</evidence>
<protein>
    <submittedName>
        <fullName evidence="2">Uncharacterized protein</fullName>
    </submittedName>
</protein>
<dbReference type="EMBL" id="CP017599">
    <property type="protein sequence ID" value="AOX01069.1"/>
    <property type="molecule type" value="Genomic_DNA"/>
</dbReference>
<feature type="compositionally biased region" description="Basic and acidic residues" evidence="1">
    <location>
        <begin position="81"/>
        <end position="91"/>
    </location>
</feature>
<gene>
    <name evidence="2" type="ORF">BJP34_17940</name>
</gene>
<name>A0A1D8TTU8_9CYAN</name>
<evidence type="ECO:0000256" key="1">
    <source>
        <dbReference type="SAM" id="MobiDB-lite"/>
    </source>
</evidence>
<accession>A0A1D8TTU8</accession>
<dbReference type="AlphaFoldDB" id="A0A1D8TTU8"/>
<evidence type="ECO:0000313" key="2">
    <source>
        <dbReference type="EMBL" id="AOX01069.1"/>
    </source>
</evidence>
<feature type="region of interest" description="Disordered" evidence="1">
    <location>
        <begin position="55"/>
        <end position="91"/>
    </location>
</feature>
<dbReference type="RefSeq" id="WP_070393519.1">
    <property type="nucleotide sequence ID" value="NZ_CP017599.1"/>
</dbReference>
<proteinExistence type="predicted"/>